<evidence type="ECO:0000256" key="5">
    <source>
        <dbReference type="ARBA" id="ARBA00022801"/>
    </source>
</evidence>
<feature type="compositionally biased region" description="Basic and acidic residues" evidence="6">
    <location>
        <begin position="887"/>
        <end position="909"/>
    </location>
</feature>
<feature type="compositionally biased region" description="Basic and acidic residues" evidence="6">
    <location>
        <begin position="286"/>
        <end position="321"/>
    </location>
</feature>
<feature type="region of interest" description="Disordered" evidence="6">
    <location>
        <begin position="534"/>
        <end position="605"/>
    </location>
</feature>
<evidence type="ECO:0000259" key="7">
    <source>
        <dbReference type="PROSITE" id="PS50600"/>
    </source>
</evidence>
<dbReference type="GO" id="GO:0070139">
    <property type="term" value="F:SUMO-specific endopeptidase activity"/>
    <property type="evidence" value="ECO:0007669"/>
    <property type="project" value="TreeGrafter"/>
</dbReference>
<gene>
    <name evidence="8" type="ORF">PAC_10157</name>
</gene>
<dbReference type="GO" id="GO:0005634">
    <property type="term" value="C:nucleus"/>
    <property type="evidence" value="ECO:0007669"/>
    <property type="project" value="TreeGrafter"/>
</dbReference>
<feature type="compositionally biased region" description="Basic and acidic residues" evidence="6">
    <location>
        <begin position="19"/>
        <end position="28"/>
    </location>
</feature>
<feature type="region of interest" description="Disordered" evidence="6">
    <location>
        <begin position="93"/>
        <end position="237"/>
    </location>
</feature>
<feature type="region of interest" description="Disordered" evidence="6">
    <location>
        <begin position="1170"/>
        <end position="1192"/>
    </location>
</feature>
<dbReference type="PANTHER" id="PTHR46896:SF3">
    <property type="entry name" value="FI06413P-RELATED"/>
    <property type="match status" value="1"/>
</dbReference>
<feature type="compositionally biased region" description="Basic and acidic residues" evidence="6">
    <location>
        <begin position="626"/>
        <end position="640"/>
    </location>
</feature>
<feature type="region of interest" description="Disordered" evidence="6">
    <location>
        <begin position="618"/>
        <end position="658"/>
    </location>
</feature>
<feature type="region of interest" description="Disordered" evidence="6">
    <location>
        <begin position="1"/>
        <end position="78"/>
    </location>
</feature>
<dbReference type="InterPro" id="IPR003653">
    <property type="entry name" value="Peptidase_C48_C"/>
</dbReference>
<keyword evidence="2" id="KW-0597">Phosphoprotein</keyword>
<evidence type="ECO:0000256" key="4">
    <source>
        <dbReference type="ARBA" id="ARBA00022786"/>
    </source>
</evidence>
<evidence type="ECO:0000256" key="2">
    <source>
        <dbReference type="ARBA" id="ARBA00022553"/>
    </source>
</evidence>
<dbReference type="GO" id="GO:0006508">
    <property type="term" value="P:proteolysis"/>
    <property type="evidence" value="ECO:0007669"/>
    <property type="project" value="UniProtKB-KW"/>
</dbReference>
<feature type="region of interest" description="Disordered" evidence="6">
    <location>
        <begin position="1047"/>
        <end position="1157"/>
    </location>
</feature>
<name>A0A1L7X5H3_9HELO</name>
<accession>A0A1L7X5H3</accession>
<evidence type="ECO:0000256" key="6">
    <source>
        <dbReference type="SAM" id="MobiDB-lite"/>
    </source>
</evidence>
<dbReference type="SUPFAM" id="SSF54001">
    <property type="entry name" value="Cysteine proteinases"/>
    <property type="match status" value="1"/>
</dbReference>
<dbReference type="InterPro" id="IPR038765">
    <property type="entry name" value="Papain-like_cys_pep_sf"/>
</dbReference>
<dbReference type="EMBL" id="FJOG01000015">
    <property type="protein sequence ID" value="CZR60261.1"/>
    <property type="molecule type" value="Genomic_DNA"/>
</dbReference>
<feature type="domain" description="Ubiquitin-like protease family profile" evidence="7">
    <location>
        <begin position="682"/>
        <end position="1006"/>
    </location>
</feature>
<feature type="compositionally biased region" description="Basic and acidic residues" evidence="6">
    <location>
        <begin position="536"/>
        <end position="552"/>
    </location>
</feature>
<keyword evidence="3" id="KW-0645">Protease</keyword>
<dbReference type="GO" id="GO:0016926">
    <property type="term" value="P:protein desumoylation"/>
    <property type="evidence" value="ECO:0007669"/>
    <property type="project" value="TreeGrafter"/>
</dbReference>
<feature type="compositionally biased region" description="Polar residues" evidence="6">
    <location>
        <begin position="270"/>
        <end position="285"/>
    </location>
</feature>
<dbReference type="InterPro" id="IPR051947">
    <property type="entry name" value="Sentrin-specific_protease"/>
</dbReference>
<keyword evidence="4" id="KW-0833">Ubl conjugation pathway</keyword>
<dbReference type="OrthoDB" id="442460at2759"/>
<evidence type="ECO:0000313" key="9">
    <source>
        <dbReference type="Proteomes" id="UP000184330"/>
    </source>
</evidence>
<feature type="region of interest" description="Disordered" evidence="6">
    <location>
        <begin position="861"/>
        <end position="933"/>
    </location>
</feature>
<proteinExistence type="inferred from homology"/>
<feature type="compositionally biased region" description="Basic and acidic residues" evidence="6">
    <location>
        <begin position="149"/>
        <end position="172"/>
    </location>
</feature>
<dbReference type="GO" id="GO:0005737">
    <property type="term" value="C:cytoplasm"/>
    <property type="evidence" value="ECO:0007669"/>
    <property type="project" value="TreeGrafter"/>
</dbReference>
<protein>
    <recommendedName>
        <fullName evidence="7">Ubiquitin-like protease family profile domain-containing protein</fullName>
    </recommendedName>
</protein>
<reference evidence="8 9" key="1">
    <citation type="submission" date="2016-03" db="EMBL/GenBank/DDBJ databases">
        <authorList>
            <person name="Ploux O."/>
        </authorList>
    </citation>
    <scope>NUCLEOTIDE SEQUENCE [LARGE SCALE GENOMIC DNA]</scope>
    <source>
        <strain evidence="8 9">UAMH 11012</strain>
    </source>
</reference>
<dbReference type="PANTHER" id="PTHR46896">
    <property type="entry name" value="SENTRIN-SPECIFIC PROTEASE"/>
    <property type="match status" value="1"/>
</dbReference>
<evidence type="ECO:0000256" key="1">
    <source>
        <dbReference type="ARBA" id="ARBA00005234"/>
    </source>
</evidence>
<dbReference type="Proteomes" id="UP000184330">
    <property type="component" value="Unassembled WGS sequence"/>
</dbReference>
<feature type="compositionally biased region" description="Polar residues" evidence="6">
    <location>
        <begin position="190"/>
        <end position="212"/>
    </location>
</feature>
<dbReference type="AlphaFoldDB" id="A0A1L7X5H3"/>
<evidence type="ECO:0000313" key="8">
    <source>
        <dbReference type="EMBL" id="CZR60261.1"/>
    </source>
</evidence>
<feature type="compositionally biased region" description="Basic and acidic residues" evidence="6">
    <location>
        <begin position="559"/>
        <end position="568"/>
    </location>
</feature>
<dbReference type="STRING" id="576137.A0A1L7X5H3"/>
<sequence>MHNLPMPGKSPGTRKRQRHIDNTPRDSPSDVSAPVAVIPPGQPSGEERKARQKAPRIHGSYAPVNTLARANQPSTVQRSAFMKPGRFDYLHGTYSQRKQSNKRQKISGECLGSNVSSDNDIDPEEFEATTSQTSPYAAATRSVLSQSHDGSRRNDRLGRKGVEEFRGLERQVKPRTQHARRDRPGKLSRTDNTATGQRSNAHNSNSPSNQIDNPRRLKYTVVRIDDDPEDPVSDGDVEEVIIQPQKIGKSFPQVIINQPDYQESACRTPVQPQATVRISPHATSRNRQEGRTSIKSQSDHSMESLRETSRQSATSRKELPLKRKRRDPVDVSEDELAISNEPLRNVMQSVAKKGFSSVSTRPNIKGTKFRLSKKAKEDHHVEKYQVSSIFSESHCWLRSEDRESWVLHQHHSNGTLTPYDEEEMLVGELVLKPQNIQKIQRSPQSQKLVIHKHKNSTARGSTKLFLELHTVDDARLLCKLLKEHDSTISLIELERAQLDQHFLHNRNLLKSMAQKQSLSKAESKTQPDDIQLLEAKPAETRQQENIKQRDATKSFGDYRISDQSHGEDSFAPPKRNSLGDDFVPPPKRKMLKASMKPRSSDSSDIDNSLAIFKTLSSSESSSSYGDRTRSSSRLVDKEPGFEQPLKPRSPSPERWSRVNPNWAQDWRSSIIYPSAGKKKGKSIVDKSDIERLDEGEFLNDNIINFYLCWLEHHLEQENPELAKRIYFQNTFFYKRLTQTAKGKRGINFEAVERWTSKVDLLSFDYIIVPINELSHWYVAIICNASGLLCLDPDVIESSQAQEDDGGSTHPPGEVDVAKESPRTTPPSLNIPTVENNEPKESRVAGVDAAMEGMCLEGKEKYVEEGDGGDGRLNDHLEPKQRMSSPAWHDKWEGRKAFESTARVKSDWPKSHSAKPPPEKRNGRVSNTPVPRKYDQMRPRIITLDSLGLKHSPTCTNLKHYLVAEIKSKKKIDISPPRSLGMTAVNIPQQTNYVDCGVFLLSYIEEFLKRPDDLVHKIMQGQKLGIEFQKAPDMRNYIREILLKRQKDQVAEAEKSEKSENTRSTKAETKLEPSLPAHLTSYEASKGARTAASPDESRPDGQSFLAEIHQAQNTTKQSAAGQPAISEQSNGSKAKNALSVDDSSQDTGSSRDSGRSLLGSIKNLVPTFRYQDKVEGQSNTLLGRKPNPNAVEI</sequence>
<organism evidence="8 9">
    <name type="scientific">Phialocephala subalpina</name>
    <dbReference type="NCBI Taxonomy" id="576137"/>
    <lineage>
        <taxon>Eukaryota</taxon>
        <taxon>Fungi</taxon>
        <taxon>Dikarya</taxon>
        <taxon>Ascomycota</taxon>
        <taxon>Pezizomycotina</taxon>
        <taxon>Leotiomycetes</taxon>
        <taxon>Helotiales</taxon>
        <taxon>Mollisiaceae</taxon>
        <taxon>Phialocephala</taxon>
        <taxon>Phialocephala fortinii species complex</taxon>
    </lineage>
</organism>
<feature type="compositionally biased region" description="Basic and acidic residues" evidence="6">
    <location>
        <begin position="1047"/>
        <end position="1070"/>
    </location>
</feature>
<dbReference type="PROSITE" id="PS50600">
    <property type="entry name" value="ULP_PROTEASE"/>
    <property type="match status" value="1"/>
</dbReference>
<dbReference type="Pfam" id="PF02902">
    <property type="entry name" value="Peptidase_C48"/>
    <property type="match status" value="1"/>
</dbReference>
<feature type="compositionally biased region" description="Basic and acidic residues" evidence="6">
    <location>
        <begin position="861"/>
        <end position="880"/>
    </location>
</feature>
<dbReference type="Gene3D" id="3.40.395.10">
    <property type="entry name" value="Adenoviral Proteinase, Chain A"/>
    <property type="match status" value="1"/>
</dbReference>
<evidence type="ECO:0000256" key="3">
    <source>
        <dbReference type="ARBA" id="ARBA00022670"/>
    </source>
</evidence>
<comment type="similarity">
    <text evidence="1">Belongs to the peptidase C48 family.</text>
</comment>
<keyword evidence="5" id="KW-0378">Hydrolase</keyword>
<feature type="region of interest" description="Disordered" evidence="6">
    <location>
        <begin position="798"/>
        <end position="840"/>
    </location>
</feature>
<keyword evidence="9" id="KW-1185">Reference proteome</keyword>
<feature type="compositionally biased region" description="Polar residues" evidence="6">
    <location>
        <begin position="1109"/>
        <end position="1132"/>
    </location>
</feature>
<feature type="compositionally biased region" description="Low complexity" evidence="6">
    <location>
        <begin position="1140"/>
        <end position="1157"/>
    </location>
</feature>
<feature type="compositionally biased region" description="Polar residues" evidence="6">
    <location>
        <begin position="825"/>
        <end position="835"/>
    </location>
</feature>
<feature type="compositionally biased region" description="Polar residues" evidence="6">
    <location>
        <begin position="68"/>
        <end position="78"/>
    </location>
</feature>
<feature type="region of interest" description="Disordered" evidence="6">
    <location>
        <begin position="265"/>
        <end position="333"/>
    </location>
</feature>
<feature type="compositionally biased region" description="Acidic residues" evidence="6">
    <location>
        <begin position="226"/>
        <end position="237"/>
    </location>
</feature>